<dbReference type="RefSeq" id="WP_005070974.1">
    <property type="nucleotide sequence ID" value="NZ_FVAG01000019.1"/>
</dbReference>
<feature type="domain" description="Outer membrane channel protein CpnT-like N-terminal" evidence="2">
    <location>
        <begin position="142"/>
        <end position="236"/>
    </location>
</feature>
<feature type="region of interest" description="Disordered" evidence="1">
    <location>
        <begin position="96"/>
        <end position="127"/>
    </location>
</feature>
<evidence type="ECO:0000313" key="3">
    <source>
        <dbReference type="EMBL" id="SKL52632.1"/>
    </source>
</evidence>
<dbReference type="AlphaFoldDB" id="A0A1T5VLA9"/>
<keyword evidence="3" id="KW-0808">Transferase</keyword>
<dbReference type="Proteomes" id="UP000190074">
    <property type="component" value="Unassembled WGS sequence"/>
</dbReference>
<sequence length="550" mass="56132">MAPPIHVDPVALDGAGRTVSSSVGGWGSALSALQSALSSSAGMGGDDPAGIVFARSYDSSAKELLEAMVDVSNGAGRAADGIRASATNYSRAEVASNIDGKGGDPLPAASPTPAVKAGTPPSAVGSDVGDPPGWFLVEPFIGMIWPNGDSAKLRAAGAAWTAAGAAFTAQQAGLAGAQATAQAQQIPEGPKIDSAFKTIDGAVGEVGGMCSTMGTKLNDYAAKIDTAHASILDLLARLVNPLTGAKQVVDWITGEDDDEIKKIAADIRNIVNQFKSEVQSLALLLAPIIQGASMVIDTLKSLVQMQVELFGNEIYNTVAPVVNATASLGQAMIDNPGQTIQMAAGVGMMAVGYDMMAAAGVGEVFTGGAATPVAAPVAVAGAGLLAGGAVVAIPPALDLSKEAAVNGVTVMEARTGRPGEGINRGDDRDSIGTFTGRGGTARGYGRQPEAEGIDRYRRANPDEWVSTERRKAKVDGVENGRYYDGLAQKSDGTYKGIEVKSGDATRNAEQRAFDSAVTPENPAYVTITNRSGEVETVKVTEVEVIKVAGE</sequence>
<reference evidence="3 4" key="1">
    <citation type="submission" date="2016-11" db="EMBL/GenBank/DDBJ databases">
        <authorList>
            <consortium name="Pathogen Informatics"/>
        </authorList>
    </citation>
    <scope>NUCLEOTIDE SEQUENCE [LARGE SCALE GENOMIC DNA]</scope>
    <source>
        <strain evidence="3 4">911</strain>
    </source>
</reference>
<dbReference type="EMBL" id="FVGW01000001">
    <property type="protein sequence ID" value="SKL52632.1"/>
    <property type="molecule type" value="Genomic_DNA"/>
</dbReference>
<accession>A0A1T5VLA9</accession>
<dbReference type="InterPro" id="IPR057746">
    <property type="entry name" value="CpnT-like_N"/>
</dbReference>
<evidence type="ECO:0000313" key="4">
    <source>
        <dbReference type="Proteomes" id="UP000190074"/>
    </source>
</evidence>
<dbReference type="Pfam" id="PF25547">
    <property type="entry name" value="WXG100_2"/>
    <property type="match status" value="1"/>
</dbReference>
<name>A0A1T5VLA9_9MYCO</name>
<protein>
    <submittedName>
        <fullName evidence="3">Putative NAD(+)--arginine ADP-ribosyltransferase Mav domain protein</fullName>
    </submittedName>
</protein>
<dbReference type="GO" id="GO:0016740">
    <property type="term" value="F:transferase activity"/>
    <property type="evidence" value="ECO:0007669"/>
    <property type="project" value="UniProtKB-KW"/>
</dbReference>
<proteinExistence type="predicted"/>
<feature type="region of interest" description="Disordered" evidence="1">
    <location>
        <begin position="415"/>
        <end position="451"/>
    </location>
</feature>
<evidence type="ECO:0000256" key="1">
    <source>
        <dbReference type="SAM" id="MobiDB-lite"/>
    </source>
</evidence>
<gene>
    <name evidence="3" type="ORF">SAMEA2259716_00909</name>
</gene>
<organism evidence="3 4">
    <name type="scientific">Mycobacteroides abscessus subsp. massiliense</name>
    <dbReference type="NCBI Taxonomy" id="1962118"/>
    <lineage>
        <taxon>Bacteria</taxon>
        <taxon>Bacillati</taxon>
        <taxon>Actinomycetota</taxon>
        <taxon>Actinomycetes</taxon>
        <taxon>Mycobacteriales</taxon>
        <taxon>Mycobacteriaceae</taxon>
        <taxon>Mycobacteroides</taxon>
        <taxon>Mycobacteroides abscessus</taxon>
    </lineage>
</organism>
<evidence type="ECO:0000259" key="2">
    <source>
        <dbReference type="Pfam" id="PF25547"/>
    </source>
</evidence>